<keyword evidence="1" id="KW-0812">Transmembrane</keyword>
<feature type="transmembrane region" description="Helical" evidence="1">
    <location>
        <begin position="80"/>
        <end position="100"/>
    </location>
</feature>
<dbReference type="PROSITE" id="PS50878">
    <property type="entry name" value="RT_POL"/>
    <property type="match status" value="1"/>
</dbReference>
<keyword evidence="1" id="KW-1133">Transmembrane helix</keyword>
<protein>
    <recommendedName>
        <fullName evidence="2">Reverse transcriptase domain-containing protein</fullName>
    </recommendedName>
</protein>
<comment type="caution">
    <text evidence="3">The sequence shown here is derived from an EMBL/GenBank/DDBJ whole genome shotgun (WGS) entry which is preliminary data.</text>
</comment>
<name>A0AAE0BJG3_9CHLO</name>
<dbReference type="InterPro" id="IPR043502">
    <property type="entry name" value="DNA/RNA_pol_sf"/>
</dbReference>
<feature type="transmembrane region" description="Helical" evidence="1">
    <location>
        <begin position="40"/>
        <end position="59"/>
    </location>
</feature>
<gene>
    <name evidence="3" type="ORF">CYMTET_52903</name>
</gene>
<keyword evidence="4" id="KW-1185">Reference proteome</keyword>
<dbReference type="InterPro" id="IPR052055">
    <property type="entry name" value="Hepadnavirus_pol/RT"/>
</dbReference>
<dbReference type="Gene3D" id="3.30.420.10">
    <property type="entry name" value="Ribonuclease H-like superfamily/Ribonuclease H"/>
    <property type="match status" value="1"/>
</dbReference>
<feature type="domain" description="Reverse transcriptase" evidence="2">
    <location>
        <begin position="1"/>
        <end position="137"/>
    </location>
</feature>
<dbReference type="Gene3D" id="3.30.70.270">
    <property type="match status" value="1"/>
</dbReference>
<dbReference type="InterPro" id="IPR043128">
    <property type="entry name" value="Rev_trsase/Diguanyl_cyclase"/>
</dbReference>
<evidence type="ECO:0000313" key="4">
    <source>
        <dbReference type="Proteomes" id="UP001190700"/>
    </source>
</evidence>
<dbReference type="Proteomes" id="UP001190700">
    <property type="component" value="Unassembled WGS sequence"/>
</dbReference>
<proteinExistence type="predicted"/>
<organism evidence="3 4">
    <name type="scientific">Cymbomonas tetramitiformis</name>
    <dbReference type="NCBI Taxonomy" id="36881"/>
    <lineage>
        <taxon>Eukaryota</taxon>
        <taxon>Viridiplantae</taxon>
        <taxon>Chlorophyta</taxon>
        <taxon>Pyramimonadophyceae</taxon>
        <taxon>Pyramimonadales</taxon>
        <taxon>Pyramimonadaceae</taxon>
        <taxon>Cymbomonas</taxon>
    </lineage>
</organism>
<dbReference type="EMBL" id="LGRX02034736">
    <property type="protein sequence ID" value="KAK3236990.1"/>
    <property type="molecule type" value="Genomic_DNA"/>
</dbReference>
<dbReference type="Pfam" id="PF00078">
    <property type="entry name" value="RVT_1"/>
    <property type="match status" value="1"/>
</dbReference>
<evidence type="ECO:0000259" key="2">
    <source>
        <dbReference type="PROSITE" id="PS50878"/>
    </source>
</evidence>
<evidence type="ECO:0000256" key="1">
    <source>
        <dbReference type="SAM" id="Phobius"/>
    </source>
</evidence>
<dbReference type="GO" id="GO:0003676">
    <property type="term" value="F:nucleic acid binding"/>
    <property type="evidence" value="ECO:0007669"/>
    <property type="project" value="InterPro"/>
</dbReference>
<keyword evidence="1" id="KW-0472">Membrane</keyword>
<dbReference type="SUPFAM" id="SSF56672">
    <property type="entry name" value="DNA/RNA polymerases"/>
    <property type="match status" value="1"/>
</dbReference>
<dbReference type="AlphaFoldDB" id="A0AAE0BJG3"/>
<accession>A0AAE0BJG3</accession>
<dbReference type="InterPro" id="IPR000477">
    <property type="entry name" value="RT_dom"/>
</dbReference>
<evidence type="ECO:0000313" key="3">
    <source>
        <dbReference type="EMBL" id="KAK3236990.1"/>
    </source>
</evidence>
<dbReference type="InterPro" id="IPR036397">
    <property type="entry name" value="RNaseH_sf"/>
</dbReference>
<dbReference type="PANTHER" id="PTHR33050">
    <property type="entry name" value="REVERSE TRANSCRIPTASE DOMAIN-CONTAINING PROTEIN"/>
    <property type="match status" value="1"/>
</dbReference>
<sequence>MVRDLLDPDGYMWSFDFTSGYHHVELHPDSHQYVAFEWQGKFYCYAVLPFGLACAPYVFTGFGRELAKRWRQQGMKLIHYLDDFIFFGVSIAGSLAVFLLQQATVLADLDAAGFLLNWEKSVLQQPIQRLAFLGMGIDSVRGLFYAPQQKWDSLQARVAAALKSRRVKVRALASIAGKVMSLRLALGKAAFMFTREMYFVVESAARWDAYISLPPEVISELQLWADTGAEGFTSAIWDLVVRAFCNLIWTDAGATGWGGWLAPLGARERLDARGHLSLAERAESSTLRELVGILKTLQSLARFVVGTTVHLHTDSQSAWRILMKGCSSKAPLHKLAVEIFWWTVHHGVRLEVSWIPRTLNEYVDYLAGIYDSDDWMLSTYWFEVLDALWGKHTVDRFATDKNHLLPRFNSRWWCPGTENVNCFLNDDWFQENNWCNPPFGLVGQLLRCLIRHGARATVICPRWTGRHWWPLLCPDGVHFAPFVVDWRELPTDSIEPLFRPGAGRANEAAVGPPSFRVLALRIDGSLGTL</sequence>
<reference evidence="3 4" key="1">
    <citation type="journal article" date="2015" name="Genome Biol. Evol.">
        <title>Comparative Genomics of a Bacterivorous Green Alga Reveals Evolutionary Causalities and Consequences of Phago-Mixotrophic Mode of Nutrition.</title>
        <authorList>
            <person name="Burns J.A."/>
            <person name="Paasch A."/>
            <person name="Narechania A."/>
            <person name="Kim E."/>
        </authorList>
    </citation>
    <scope>NUCLEOTIDE SEQUENCE [LARGE SCALE GENOMIC DNA]</scope>
    <source>
        <strain evidence="3 4">PLY_AMNH</strain>
    </source>
</reference>
<dbReference type="CDD" id="cd03714">
    <property type="entry name" value="RT_DIRS1"/>
    <property type="match status" value="1"/>
</dbReference>
<dbReference type="PANTHER" id="PTHR33050:SF7">
    <property type="entry name" value="RIBONUCLEASE H"/>
    <property type="match status" value="1"/>
</dbReference>
<dbReference type="Gene3D" id="3.10.10.10">
    <property type="entry name" value="HIV Type 1 Reverse Transcriptase, subunit A, domain 1"/>
    <property type="match status" value="1"/>
</dbReference>